<organism evidence="2 3">
    <name type="scientific">Pseudomonas putida</name>
    <name type="common">Arthrobacter siderocapsulatus</name>
    <dbReference type="NCBI Taxonomy" id="303"/>
    <lineage>
        <taxon>Bacteria</taxon>
        <taxon>Pseudomonadati</taxon>
        <taxon>Pseudomonadota</taxon>
        <taxon>Gammaproteobacteria</taxon>
        <taxon>Pseudomonadales</taxon>
        <taxon>Pseudomonadaceae</taxon>
        <taxon>Pseudomonas</taxon>
    </lineage>
</organism>
<name>A0A2C5W1Y2_PSEPU</name>
<evidence type="ECO:0000256" key="1">
    <source>
        <dbReference type="SAM" id="Phobius"/>
    </source>
</evidence>
<protein>
    <submittedName>
        <fullName evidence="2">DUF2474 domain-containing protein</fullName>
    </submittedName>
</protein>
<accession>A0A2C5W1Y2</accession>
<sequence>MATIDSREVRSSRWYQRLGWLLLIWFGSVVSLAVVASVLKLAMYAAGMRTH</sequence>
<dbReference type="InterPro" id="IPR018895">
    <property type="entry name" value="DUF2474"/>
</dbReference>
<gene>
    <name evidence="2" type="ORF">CRX57_04735</name>
</gene>
<keyword evidence="1" id="KW-1133">Transmembrane helix</keyword>
<keyword evidence="1" id="KW-0812">Transmembrane</keyword>
<proteinExistence type="predicted"/>
<dbReference type="Proteomes" id="UP000222460">
    <property type="component" value="Unassembled WGS sequence"/>
</dbReference>
<dbReference type="RefSeq" id="WP_098964444.1">
    <property type="nucleotide sequence ID" value="NZ_PDKZ01000002.1"/>
</dbReference>
<dbReference type="Pfam" id="PF10617">
    <property type="entry name" value="DUF2474"/>
    <property type="match status" value="1"/>
</dbReference>
<evidence type="ECO:0000313" key="2">
    <source>
        <dbReference type="EMBL" id="PHH39507.1"/>
    </source>
</evidence>
<evidence type="ECO:0000313" key="3">
    <source>
        <dbReference type="Proteomes" id="UP000222460"/>
    </source>
</evidence>
<keyword evidence="1" id="KW-0472">Membrane</keyword>
<feature type="transmembrane region" description="Helical" evidence="1">
    <location>
        <begin position="20"/>
        <end position="42"/>
    </location>
</feature>
<comment type="caution">
    <text evidence="2">The sequence shown here is derived from an EMBL/GenBank/DDBJ whole genome shotgun (WGS) entry which is preliminary data.</text>
</comment>
<dbReference type="EMBL" id="PDKZ01000002">
    <property type="protein sequence ID" value="PHH39507.1"/>
    <property type="molecule type" value="Genomic_DNA"/>
</dbReference>
<reference evidence="3" key="1">
    <citation type="submission" date="2017-10" db="EMBL/GenBank/DDBJ databases">
        <title>FDA dAtabase for Regulatory Grade micrObial Sequences (FDA-ARGOS): Supporting development and validation of Infectious Disease Dx tests.</title>
        <authorList>
            <person name="Goldberg B."/>
            <person name="Campos J."/>
            <person name="Tallon L."/>
            <person name="Sadzewicz L."/>
            <person name="Ott S."/>
            <person name="Zhao X."/>
            <person name="Nagaraj S."/>
            <person name="Vavikolanu K."/>
            <person name="Aluvathingal J."/>
            <person name="Nadendla S."/>
            <person name="Geyer C."/>
            <person name="Sichtig H."/>
        </authorList>
    </citation>
    <scope>NUCLEOTIDE SEQUENCE [LARGE SCALE GENOMIC DNA]</scope>
    <source>
        <strain evidence="3">FDAARGOS_376</strain>
    </source>
</reference>
<dbReference type="AlphaFoldDB" id="A0A2C5W1Y2"/>